<dbReference type="InterPro" id="IPR029480">
    <property type="entry name" value="Transpos_assoc"/>
</dbReference>
<reference evidence="3 4" key="1">
    <citation type="journal article" date="2020" name="Mol. Plant">
        <title>The Chromosome-Based Rubber Tree Genome Provides New Insights into Spurge Genome Evolution and Rubber Biosynthesis.</title>
        <authorList>
            <person name="Liu J."/>
            <person name="Shi C."/>
            <person name="Shi C.C."/>
            <person name="Li W."/>
            <person name="Zhang Q.J."/>
            <person name="Zhang Y."/>
            <person name="Li K."/>
            <person name="Lu H.F."/>
            <person name="Shi C."/>
            <person name="Zhu S.T."/>
            <person name="Xiao Z.Y."/>
            <person name="Nan H."/>
            <person name="Yue Y."/>
            <person name="Zhu X.G."/>
            <person name="Wu Y."/>
            <person name="Hong X.N."/>
            <person name="Fan G.Y."/>
            <person name="Tong Y."/>
            <person name="Zhang D."/>
            <person name="Mao C.L."/>
            <person name="Liu Y.L."/>
            <person name="Hao S.J."/>
            <person name="Liu W.Q."/>
            <person name="Lv M.Q."/>
            <person name="Zhang H.B."/>
            <person name="Liu Y."/>
            <person name="Hu-Tang G.R."/>
            <person name="Wang J.P."/>
            <person name="Wang J.H."/>
            <person name="Sun Y.H."/>
            <person name="Ni S.B."/>
            <person name="Chen W.B."/>
            <person name="Zhang X.C."/>
            <person name="Jiao Y.N."/>
            <person name="Eichler E.E."/>
            <person name="Li G.H."/>
            <person name="Liu X."/>
            <person name="Gao L.Z."/>
        </authorList>
    </citation>
    <scope>NUCLEOTIDE SEQUENCE [LARGE SCALE GENOMIC DNA]</scope>
    <source>
        <strain evidence="4">cv. GT1</strain>
        <tissue evidence="3">Leaf</tissue>
    </source>
</reference>
<sequence length="338" mass="39469">MSCKNCNNCYLKKVAEVKQDLFLHGFVEDYTQWTHHGESFESDVGIHLGDSHDDDNLSDQVEDRHDNTFEMLKDMRNSNFTEFSVNDPRAIMKQPHLKRNNKSFSMNLELFKDALPEGETLPNLIMRAPRWKYGLGKCKKIAQKFAQGRTSKTSIANVQHRHQDEFPSWFKQYVVQKNLRGSLESTNHLYVLGLGPDMRVAKYSGIIVNGIRFHNIERDKYRHTQNSGIVVKGEHNSEEIDFYGELTDIIELEYCHGNCVYVFKCNWWNIGDKKNGSRTYGQLMSVNVNRKWYVDDPFVLANQASQAFYINDIKNGEWLENCAEILSNMYMMFQKMKE</sequence>
<evidence type="ECO:0008006" key="5">
    <source>
        <dbReference type="Google" id="ProtNLM"/>
    </source>
</evidence>
<protein>
    <recommendedName>
        <fullName evidence="5">DUF4216 domain-containing protein</fullName>
    </recommendedName>
</protein>
<dbReference type="Pfam" id="PF13963">
    <property type="entry name" value="Transpos_assoc"/>
    <property type="match status" value="1"/>
</dbReference>
<dbReference type="PANTHER" id="PTHR48258">
    <property type="entry name" value="DUF4218 DOMAIN-CONTAINING PROTEIN-RELATED"/>
    <property type="match status" value="1"/>
</dbReference>
<proteinExistence type="predicted"/>
<organism evidence="3 4">
    <name type="scientific">Hevea brasiliensis</name>
    <name type="common">Para rubber tree</name>
    <name type="synonym">Siphonia brasiliensis</name>
    <dbReference type="NCBI Taxonomy" id="3981"/>
    <lineage>
        <taxon>Eukaryota</taxon>
        <taxon>Viridiplantae</taxon>
        <taxon>Streptophyta</taxon>
        <taxon>Embryophyta</taxon>
        <taxon>Tracheophyta</taxon>
        <taxon>Spermatophyta</taxon>
        <taxon>Magnoliopsida</taxon>
        <taxon>eudicotyledons</taxon>
        <taxon>Gunneridae</taxon>
        <taxon>Pentapetalae</taxon>
        <taxon>rosids</taxon>
        <taxon>fabids</taxon>
        <taxon>Malpighiales</taxon>
        <taxon>Euphorbiaceae</taxon>
        <taxon>Crotonoideae</taxon>
        <taxon>Micrandreae</taxon>
        <taxon>Hevea</taxon>
    </lineage>
</organism>
<dbReference type="Proteomes" id="UP000467840">
    <property type="component" value="Chromosome 3"/>
</dbReference>
<dbReference type="Pfam" id="PF13952">
    <property type="entry name" value="DUF4216"/>
    <property type="match status" value="1"/>
</dbReference>
<dbReference type="PANTHER" id="PTHR48258:SF6">
    <property type="entry name" value="LEUCINE-RICH REPEAT DOMAIN, L DOMAIN-CONTAINING PROTEIN"/>
    <property type="match status" value="1"/>
</dbReference>
<evidence type="ECO:0000313" key="3">
    <source>
        <dbReference type="EMBL" id="KAF2285801.1"/>
    </source>
</evidence>
<name>A0A6A6KAA6_HEVBR</name>
<dbReference type="InterPro" id="IPR025312">
    <property type="entry name" value="DUF4216"/>
</dbReference>
<evidence type="ECO:0000313" key="4">
    <source>
        <dbReference type="Proteomes" id="UP000467840"/>
    </source>
</evidence>
<feature type="domain" description="Transposase-associated" evidence="2">
    <location>
        <begin position="3"/>
        <end position="38"/>
    </location>
</feature>
<dbReference type="AlphaFoldDB" id="A0A6A6KAA6"/>
<evidence type="ECO:0000259" key="2">
    <source>
        <dbReference type="Pfam" id="PF13963"/>
    </source>
</evidence>
<gene>
    <name evidence="3" type="ORF">GH714_007877</name>
</gene>
<keyword evidence="4" id="KW-1185">Reference proteome</keyword>
<evidence type="ECO:0000259" key="1">
    <source>
        <dbReference type="Pfam" id="PF13952"/>
    </source>
</evidence>
<feature type="domain" description="DUF4216" evidence="1">
    <location>
        <begin position="250"/>
        <end position="318"/>
    </location>
</feature>
<dbReference type="EMBL" id="JAAGAX010000017">
    <property type="protein sequence ID" value="KAF2285801.1"/>
    <property type="molecule type" value="Genomic_DNA"/>
</dbReference>
<accession>A0A6A6KAA6</accession>
<comment type="caution">
    <text evidence="3">The sequence shown here is derived from an EMBL/GenBank/DDBJ whole genome shotgun (WGS) entry which is preliminary data.</text>
</comment>